<accession>A0A1L6MXC9</accession>
<evidence type="ECO:0000313" key="3">
    <source>
        <dbReference type="Proteomes" id="UP000185544"/>
    </source>
</evidence>
<feature type="chain" id="PRO_5012024244" description="Outer membrane protein beta-barrel domain-containing protein" evidence="1">
    <location>
        <begin position="24"/>
        <end position="137"/>
    </location>
</feature>
<dbReference type="AlphaFoldDB" id="A0A1L6MXC9"/>
<dbReference type="KEGG" id="pabo:BCY86_05700"/>
<gene>
    <name evidence="2" type="ORF">BCY86_05700</name>
</gene>
<protein>
    <recommendedName>
        <fullName evidence="4">Outer membrane protein beta-barrel domain-containing protein</fullName>
    </recommendedName>
</protein>
<sequence length="137" mass="15351">MLHTNLSKFAFLLLLLSPAVINASEEVIPSVASSSKKNCVYNCQRSGGFEFGFRIGYKMLTGEGLRGTQLNDFMKFSIPFMFDVGYRISNHFYFGILIYYDATSVSIIIFYRTHGSIHGSELEPDSASMRQAFTTTA</sequence>
<evidence type="ECO:0000256" key="1">
    <source>
        <dbReference type="SAM" id="SignalP"/>
    </source>
</evidence>
<dbReference type="Proteomes" id="UP000185544">
    <property type="component" value="Chromosome"/>
</dbReference>
<name>A0A1L6MXC9_9BACT</name>
<reference evidence="2 3" key="1">
    <citation type="submission" date="2016-08" db="EMBL/GenBank/DDBJ databases">
        <title>Identification and validation of antigenic proteins from Pajaroellobacter abortibovis using de-novo genome sequence assembly and reverse vaccinology.</title>
        <authorList>
            <person name="Welly B.T."/>
            <person name="Miller M.R."/>
            <person name="Stott J.L."/>
            <person name="Blanchard M.T."/>
            <person name="Islas-Trejo A.D."/>
            <person name="O'Rourke S.M."/>
            <person name="Young A.E."/>
            <person name="Medrano J.F."/>
            <person name="Van Eenennaam A.L."/>
        </authorList>
    </citation>
    <scope>NUCLEOTIDE SEQUENCE [LARGE SCALE GENOMIC DNA]</scope>
    <source>
        <strain evidence="2 3">BTF92-0548A/99-0131</strain>
    </source>
</reference>
<keyword evidence="1" id="KW-0732">Signal</keyword>
<dbReference type="EMBL" id="CP016908">
    <property type="protein sequence ID" value="APS00231.1"/>
    <property type="molecule type" value="Genomic_DNA"/>
</dbReference>
<evidence type="ECO:0008006" key="4">
    <source>
        <dbReference type="Google" id="ProtNLM"/>
    </source>
</evidence>
<evidence type="ECO:0000313" key="2">
    <source>
        <dbReference type="EMBL" id="APS00231.1"/>
    </source>
</evidence>
<proteinExistence type="predicted"/>
<feature type="signal peptide" evidence="1">
    <location>
        <begin position="1"/>
        <end position="23"/>
    </location>
</feature>
<keyword evidence="3" id="KW-1185">Reference proteome</keyword>
<organism evidence="2 3">
    <name type="scientific">Pajaroellobacter abortibovis</name>
    <dbReference type="NCBI Taxonomy" id="1882918"/>
    <lineage>
        <taxon>Bacteria</taxon>
        <taxon>Pseudomonadati</taxon>
        <taxon>Myxococcota</taxon>
        <taxon>Polyangia</taxon>
        <taxon>Polyangiales</taxon>
        <taxon>Polyangiaceae</taxon>
    </lineage>
</organism>